<evidence type="ECO:0000256" key="5">
    <source>
        <dbReference type="ARBA" id="ARBA00022692"/>
    </source>
</evidence>
<dbReference type="PROSITE" id="PS50104">
    <property type="entry name" value="TIR"/>
    <property type="match status" value="1"/>
</dbReference>
<evidence type="ECO:0000256" key="11">
    <source>
        <dbReference type="ARBA" id="ARBA00023170"/>
    </source>
</evidence>
<keyword evidence="8 14" id="KW-0391">Immunity</keyword>
<dbReference type="RefSeq" id="XP_023672525.1">
    <property type="nucleotide sequence ID" value="XM_023816757.2"/>
</dbReference>
<evidence type="ECO:0000256" key="7">
    <source>
        <dbReference type="ARBA" id="ARBA00022737"/>
    </source>
</evidence>
<accession>A0A3B3SAX9</accession>
<feature type="transmembrane region" description="Helical" evidence="16">
    <location>
        <begin position="601"/>
        <end position="623"/>
    </location>
</feature>
<dbReference type="PROSITE" id="PS51450">
    <property type="entry name" value="LRR"/>
    <property type="match status" value="3"/>
</dbReference>
<dbReference type="InterPro" id="IPR000483">
    <property type="entry name" value="Cys-rich_flank_reg_C"/>
</dbReference>
<dbReference type="Pfam" id="PF13855">
    <property type="entry name" value="LRR_8"/>
    <property type="match status" value="2"/>
</dbReference>
<dbReference type="AlphaFoldDB" id="A0A3B3SAX9"/>
<evidence type="ECO:0000256" key="2">
    <source>
        <dbReference type="ARBA" id="ARBA00009634"/>
    </source>
</evidence>
<comment type="subcellular location">
    <subcellularLocation>
        <location evidence="1">Membrane</location>
        <topology evidence="1">Single-pass type I membrane protein</topology>
    </subcellularLocation>
</comment>
<evidence type="ECO:0000256" key="9">
    <source>
        <dbReference type="ARBA" id="ARBA00022989"/>
    </source>
</evidence>
<keyword evidence="3 14" id="KW-0399">Innate immunity</keyword>
<sequence>MDTTLWSCLLSCLLLFIADAKHLQQQTGPITCKVSRATSMDLSYKHLSKVPRNLPRNIQELDLSRNNIYSLHDKDLEGLPDLCILKITHNGLLDISPSAFLGNIKLQLLNISFNALRTIPELSLPDLRVLDVSENLYGSYYLGKSYTSLLNLAFLALGSPQARSINLTDFASLHAIPLQSLKLSSGVEMKLYEHGSIAQLTMLQELTLHMTFCENPEIFGNILQDLNKTNAESLTLVKFFPDICNVSNGIFAGFRSLGHLKSLFFYNTWFNSSVMTSLVRNVIQSPVKILSFYNITFAQDTPEGIHIPNVPGYNKPGNIRIIVFQTIHHYQYNFPLINVNVTLFPYLNYVKFSGTGMSILPCNLISALPSLQVLDLSDNLLKGRGLWWPSCSFSNVFPALKELYVRSNKFVDLQFISNHTYEMKNLNKLDLSTNSLRLMGMSSWPPHLTELSLSDNSLGDAAFSYLSPYVEIVNLSHTGITALTQTAVSQLSSLKHLFLSSNSISSLPSDLSLPDLEELHIHQNIINTLNQNTFEGLPRLKRLKAGRNPFACNCDIAWFVTSFNKTLLTDWPSDYTCSSPHDLAGMALENYHPGWVSCTPWIQAVISVVIIIIVTGVLGYAFYTFDGAWYLQMLWVWLRVKRRGYQEANRLRAAAFKYHAFISYSQKDSEWVDTQLVPNLEAANFNLCIHERDFVPGDWIIDNIINCVEDSYKTLFVLSQNFVQSEWCNYELFFAQHRALSIQQDSLVFILLEPIPADSLPKKFLKLRTLLRQQTYMEWHKDERKQQVFWTNLKAMLQVADKSMVLERVAKEVTELCHLLNENE</sequence>
<dbReference type="Pfam" id="PF13516">
    <property type="entry name" value="LRR_6"/>
    <property type="match status" value="1"/>
</dbReference>
<keyword evidence="11 14" id="KW-0675">Receptor</keyword>
<evidence type="ECO:0000256" key="8">
    <source>
        <dbReference type="ARBA" id="ARBA00022859"/>
    </source>
</evidence>
<feature type="chain" id="PRO_5017404423" evidence="17">
    <location>
        <begin position="21"/>
        <end position="824"/>
    </location>
</feature>
<dbReference type="Ensembl" id="ENSPKIT00000008672.1">
    <property type="protein sequence ID" value="ENSPKIP00000027899.1"/>
    <property type="gene ID" value="ENSPKIG00000009763.1"/>
</dbReference>
<evidence type="ECO:0000313" key="20">
    <source>
        <dbReference type="Proteomes" id="UP000261540"/>
    </source>
</evidence>
<dbReference type="InterPro" id="IPR017241">
    <property type="entry name" value="Toll-like_receptor"/>
</dbReference>
<dbReference type="GeneID" id="111846509"/>
<dbReference type="Gene3D" id="3.80.10.10">
    <property type="entry name" value="Ribonuclease Inhibitor"/>
    <property type="match status" value="1"/>
</dbReference>
<keyword evidence="10 16" id="KW-0472">Membrane</keyword>
<evidence type="ECO:0000256" key="15">
    <source>
        <dbReference type="PIRSR" id="PIRSR037595-2"/>
    </source>
</evidence>
<comment type="similarity">
    <text evidence="2 14">Belongs to the Toll-like receptor family.</text>
</comment>
<evidence type="ECO:0000256" key="13">
    <source>
        <dbReference type="ARBA" id="ARBA00023198"/>
    </source>
</evidence>
<dbReference type="GO" id="GO:0006954">
    <property type="term" value="P:inflammatory response"/>
    <property type="evidence" value="ECO:0007669"/>
    <property type="project" value="UniProtKB-UniRule"/>
</dbReference>
<dbReference type="InterPro" id="IPR035897">
    <property type="entry name" value="Toll_tir_struct_dom_sf"/>
</dbReference>
<evidence type="ECO:0000256" key="10">
    <source>
        <dbReference type="ARBA" id="ARBA00023136"/>
    </source>
</evidence>
<dbReference type="Proteomes" id="UP000261540">
    <property type="component" value="Unplaced"/>
</dbReference>
<dbReference type="SMART" id="SM00082">
    <property type="entry name" value="LRRCT"/>
    <property type="match status" value="1"/>
</dbReference>
<feature type="domain" description="TIR" evidence="18">
    <location>
        <begin position="656"/>
        <end position="797"/>
    </location>
</feature>
<feature type="signal peptide" evidence="17">
    <location>
        <begin position="1"/>
        <end position="20"/>
    </location>
</feature>
<evidence type="ECO:0000256" key="14">
    <source>
        <dbReference type="PIRNR" id="PIRNR037595"/>
    </source>
</evidence>
<keyword evidence="20" id="KW-1185">Reference proteome</keyword>
<evidence type="ECO:0000313" key="19">
    <source>
        <dbReference type="Ensembl" id="ENSPKIP00000027899.1"/>
    </source>
</evidence>
<keyword evidence="9 16" id="KW-1133">Transmembrane helix</keyword>
<evidence type="ECO:0000259" key="18">
    <source>
        <dbReference type="PROSITE" id="PS50104"/>
    </source>
</evidence>
<dbReference type="InterPro" id="IPR000157">
    <property type="entry name" value="TIR_dom"/>
</dbReference>
<dbReference type="GO" id="GO:0005886">
    <property type="term" value="C:plasma membrane"/>
    <property type="evidence" value="ECO:0007669"/>
    <property type="project" value="TreeGrafter"/>
</dbReference>
<keyword evidence="5 16" id="KW-0812">Transmembrane</keyword>
<dbReference type="SMART" id="SM00255">
    <property type="entry name" value="TIR"/>
    <property type="match status" value="1"/>
</dbReference>
<evidence type="ECO:0000256" key="12">
    <source>
        <dbReference type="ARBA" id="ARBA00023180"/>
    </source>
</evidence>
<keyword evidence="6 17" id="KW-0732">Signal</keyword>
<dbReference type="GO" id="GO:0004888">
    <property type="term" value="F:transmembrane signaling receptor activity"/>
    <property type="evidence" value="ECO:0007669"/>
    <property type="project" value="InterPro"/>
</dbReference>
<organism evidence="19 20">
    <name type="scientific">Paramormyrops kingsleyae</name>
    <dbReference type="NCBI Taxonomy" id="1676925"/>
    <lineage>
        <taxon>Eukaryota</taxon>
        <taxon>Metazoa</taxon>
        <taxon>Chordata</taxon>
        <taxon>Craniata</taxon>
        <taxon>Vertebrata</taxon>
        <taxon>Euteleostomi</taxon>
        <taxon>Actinopterygii</taxon>
        <taxon>Neopterygii</taxon>
        <taxon>Teleostei</taxon>
        <taxon>Osteoglossocephala</taxon>
        <taxon>Osteoglossomorpha</taxon>
        <taxon>Osteoglossiformes</taxon>
        <taxon>Mormyridae</taxon>
        <taxon>Paramormyrops</taxon>
    </lineage>
</organism>
<dbReference type="SUPFAM" id="SSF52200">
    <property type="entry name" value="Toll/Interleukin receptor TIR domain"/>
    <property type="match status" value="1"/>
</dbReference>
<dbReference type="GO" id="GO:0045087">
    <property type="term" value="P:innate immune response"/>
    <property type="evidence" value="ECO:0007669"/>
    <property type="project" value="UniProtKB-UniRule"/>
</dbReference>
<keyword evidence="15" id="KW-1015">Disulfide bond</keyword>
<evidence type="ECO:0000256" key="17">
    <source>
        <dbReference type="SAM" id="SignalP"/>
    </source>
</evidence>
<evidence type="ECO:0000256" key="4">
    <source>
        <dbReference type="ARBA" id="ARBA00022614"/>
    </source>
</evidence>
<feature type="disulfide bond" evidence="15">
    <location>
        <begin position="362"/>
        <end position="391"/>
    </location>
</feature>
<dbReference type="GeneTree" id="ENSGT00940000156323"/>
<evidence type="ECO:0000256" key="16">
    <source>
        <dbReference type="SAM" id="Phobius"/>
    </source>
</evidence>
<reference evidence="19" key="1">
    <citation type="submission" date="2025-08" db="UniProtKB">
        <authorList>
            <consortium name="Ensembl"/>
        </authorList>
    </citation>
    <scope>IDENTIFICATION</scope>
</reference>
<dbReference type="PANTHER" id="PTHR24365:SF539">
    <property type="entry name" value="TOLL-LIKE RECEPTOR 1"/>
    <property type="match status" value="1"/>
</dbReference>
<keyword evidence="13 14" id="KW-0395">Inflammatory response</keyword>
<keyword evidence="7" id="KW-0677">Repeat</keyword>
<dbReference type="PIRSF" id="PIRSF037595">
    <property type="entry name" value="Toll-like_receptor"/>
    <property type="match status" value="1"/>
</dbReference>
<evidence type="ECO:0000256" key="1">
    <source>
        <dbReference type="ARBA" id="ARBA00004479"/>
    </source>
</evidence>
<dbReference type="InterPro" id="IPR032675">
    <property type="entry name" value="LRR_dom_sf"/>
</dbReference>
<dbReference type="PANTHER" id="PTHR24365">
    <property type="entry name" value="TOLL-LIKE RECEPTOR"/>
    <property type="match status" value="1"/>
</dbReference>
<dbReference type="STRING" id="1676925.ENSPKIP00000027899"/>
<evidence type="ECO:0000256" key="3">
    <source>
        <dbReference type="ARBA" id="ARBA00022588"/>
    </source>
</evidence>
<dbReference type="FunFam" id="3.40.50.10140:FF:000001">
    <property type="entry name" value="Toll-like receptor 2"/>
    <property type="match status" value="1"/>
</dbReference>
<dbReference type="Gene3D" id="3.40.50.10140">
    <property type="entry name" value="Toll/interleukin-1 receptor homology (TIR) domain"/>
    <property type="match status" value="1"/>
</dbReference>
<dbReference type="InterPro" id="IPR001611">
    <property type="entry name" value="Leu-rich_rpt"/>
</dbReference>
<dbReference type="GO" id="GO:0002224">
    <property type="term" value="P:toll-like receptor signaling pathway"/>
    <property type="evidence" value="ECO:0007669"/>
    <property type="project" value="InterPro"/>
</dbReference>
<evidence type="ECO:0000256" key="6">
    <source>
        <dbReference type="ARBA" id="ARBA00022729"/>
    </source>
</evidence>
<keyword evidence="4" id="KW-0433">Leucine-rich repeat</keyword>
<dbReference type="InterPro" id="IPR003591">
    <property type="entry name" value="Leu-rich_rpt_typical-subtyp"/>
</dbReference>
<dbReference type="SUPFAM" id="SSF52047">
    <property type="entry name" value="RNI-like"/>
    <property type="match status" value="1"/>
</dbReference>
<proteinExistence type="inferred from homology"/>
<keyword evidence="12" id="KW-0325">Glycoprotein</keyword>
<dbReference type="Pfam" id="PF01582">
    <property type="entry name" value="TIR"/>
    <property type="match status" value="1"/>
</dbReference>
<name>A0A3B3SAX9_9TELE</name>
<protein>
    <submittedName>
        <fullName evidence="19">Toll-like receptor 2</fullName>
    </submittedName>
</protein>
<reference evidence="19" key="2">
    <citation type="submission" date="2025-09" db="UniProtKB">
        <authorList>
            <consortium name="Ensembl"/>
        </authorList>
    </citation>
    <scope>IDENTIFICATION</scope>
</reference>
<dbReference type="RefSeq" id="XP_023672526.1">
    <property type="nucleotide sequence ID" value="XM_023816758.2"/>
</dbReference>
<dbReference type="SMART" id="SM00369">
    <property type="entry name" value="LRR_TYP"/>
    <property type="match status" value="7"/>
</dbReference>